<feature type="non-terminal residue" evidence="1">
    <location>
        <position position="62"/>
    </location>
</feature>
<evidence type="ECO:0000313" key="1">
    <source>
        <dbReference type="EMBL" id="KAH1184518.1"/>
    </source>
</evidence>
<name>A0A9D3XR18_9SAUR</name>
<accession>A0A9D3XR18</accession>
<proteinExistence type="predicted"/>
<evidence type="ECO:0000313" key="2">
    <source>
        <dbReference type="Proteomes" id="UP000827986"/>
    </source>
</evidence>
<protein>
    <submittedName>
        <fullName evidence="1">Uncharacterized protein</fullName>
    </submittedName>
</protein>
<gene>
    <name evidence="1" type="ORF">KIL84_012459</name>
</gene>
<dbReference type="Proteomes" id="UP000827986">
    <property type="component" value="Unassembled WGS sequence"/>
</dbReference>
<reference evidence="1" key="1">
    <citation type="submission" date="2021-09" db="EMBL/GenBank/DDBJ databases">
        <title>The genome of Mauremys mutica provides insights into the evolution of semi-aquatic lifestyle.</title>
        <authorList>
            <person name="Gong S."/>
            <person name="Gao Y."/>
        </authorList>
    </citation>
    <scope>NUCLEOTIDE SEQUENCE</scope>
    <source>
        <strain evidence="1">MM-2020</strain>
        <tissue evidence="1">Muscle</tissue>
    </source>
</reference>
<organism evidence="1 2">
    <name type="scientific">Mauremys mutica</name>
    <name type="common">yellowpond turtle</name>
    <dbReference type="NCBI Taxonomy" id="74926"/>
    <lineage>
        <taxon>Eukaryota</taxon>
        <taxon>Metazoa</taxon>
        <taxon>Chordata</taxon>
        <taxon>Craniata</taxon>
        <taxon>Vertebrata</taxon>
        <taxon>Euteleostomi</taxon>
        <taxon>Archelosauria</taxon>
        <taxon>Testudinata</taxon>
        <taxon>Testudines</taxon>
        <taxon>Cryptodira</taxon>
        <taxon>Durocryptodira</taxon>
        <taxon>Testudinoidea</taxon>
        <taxon>Geoemydidae</taxon>
        <taxon>Geoemydinae</taxon>
        <taxon>Mauremys</taxon>
    </lineage>
</organism>
<keyword evidence="2" id="KW-1185">Reference proteome</keyword>
<sequence length="62" mass="6977">MANLPAAPITRQIGSQDRTRLSSQELGELRDAAWRLVVDGDGQRILSGALFWEHRAIVVFMR</sequence>
<comment type="caution">
    <text evidence="1">The sequence shown here is derived from an EMBL/GenBank/DDBJ whole genome shotgun (WGS) entry which is preliminary data.</text>
</comment>
<dbReference type="AlphaFoldDB" id="A0A9D3XR18"/>
<dbReference type="EMBL" id="JAHDVG010000464">
    <property type="protein sequence ID" value="KAH1184518.1"/>
    <property type="molecule type" value="Genomic_DNA"/>
</dbReference>